<dbReference type="Proteomes" id="UP000504882">
    <property type="component" value="Unassembled WGS sequence"/>
</dbReference>
<feature type="compositionally biased region" description="Polar residues" evidence="4">
    <location>
        <begin position="64"/>
        <end position="77"/>
    </location>
</feature>
<feature type="region of interest" description="Disordered" evidence="4">
    <location>
        <begin position="51"/>
        <end position="77"/>
    </location>
</feature>
<gene>
    <name evidence="6" type="ORF">EXU48_05550</name>
</gene>
<keyword evidence="7" id="KW-1185">Reference proteome</keyword>
<proteinExistence type="inferred from homology"/>
<protein>
    <recommendedName>
        <fullName evidence="3">Carboxylic ester hydrolase</fullName>
        <ecNumber evidence="3">3.1.1.-</ecNumber>
    </recommendedName>
</protein>
<evidence type="ECO:0000256" key="2">
    <source>
        <dbReference type="ARBA" id="ARBA00022801"/>
    </source>
</evidence>
<sequence>MVVPLDAGVDPVVATRSGRVRGVRRPGSFAFRGIPYAAAPVGPLRFGRPAPHPGWSGVRDATRNGPTPSLGPTTDTYSIPEPVVPGEQILNLNVFTPTLDGGARLPVYVWIHGGGFVGGSPGGPWFDGAAFNADGVVTVAITYRLGFEGYGHVPGAQENRALRDCISALEWVQENIAAFGGDPGRVTLGGQSAGGGAALALLAAPAAQDLFGAAIVHSAPLPDIRIADAVGQSAVMARLCGVENTWDSWREVPREQIVAAERSLDRADLWSAVRDLHRILGTSAPLTAFGPVIDDDLVPVEPLAAFSAGTGAAKPVLIGATSHEFNGVTAHVDRFLAQGFAGAILVGLGVPAVLARAYPRAYPDFSPAELLGQAVTNRVFRIPTVRVALARTATSGATPPVPGAAARPGAGPMAPTWLWDFRWRSAATGRSPHCLDLPFAWHVLDAERVTRIAGTDPPLPLADHMHGEIVRFITEGTVGWEPFRPEAPVAHVFDEESVTGRDPFRFERLALQAVDDD</sequence>
<organism evidence="6 7">
    <name type="scientific">Occultella glacieicola</name>
    <dbReference type="NCBI Taxonomy" id="2518684"/>
    <lineage>
        <taxon>Bacteria</taxon>
        <taxon>Bacillati</taxon>
        <taxon>Actinomycetota</taxon>
        <taxon>Actinomycetes</taxon>
        <taxon>Micrococcales</taxon>
        <taxon>Ruaniaceae</taxon>
        <taxon>Occultella</taxon>
    </lineage>
</organism>
<comment type="caution">
    <text evidence="6">The sequence shown here is derived from an EMBL/GenBank/DDBJ whole genome shotgun (WGS) entry which is preliminary data.</text>
</comment>
<evidence type="ECO:0000256" key="4">
    <source>
        <dbReference type="SAM" id="MobiDB-lite"/>
    </source>
</evidence>
<evidence type="ECO:0000313" key="7">
    <source>
        <dbReference type="Proteomes" id="UP000504882"/>
    </source>
</evidence>
<dbReference type="InterPro" id="IPR029058">
    <property type="entry name" value="AB_hydrolase_fold"/>
</dbReference>
<evidence type="ECO:0000256" key="3">
    <source>
        <dbReference type="RuleBase" id="RU361235"/>
    </source>
</evidence>
<evidence type="ECO:0000313" key="6">
    <source>
        <dbReference type="EMBL" id="TDE97637.1"/>
    </source>
</evidence>
<dbReference type="Pfam" id="PF00135">
    <property type="entry name" value="COesterase"/>
    <property type="match status" value="1"/>
</dbReference>
<dbReference type="PROSITE" id="PS00122">
    <property type="entry name" value="CARBOXYLESTERASE_B_1"/>
    <property type="match status" value="1"/>
</dbReference>
<dbReference type="EMBL" id="SMNA01000002">
    <property type="protein sequence ID" value="TDE97637.1"/>
    <property type="molecule type" value="Genomic_DNA"/>
</dbReference>
<comment type="similarity">
    <text evidence="1 3">Belongs to the type-B carboxylesterase/lipase family.</text>
</comment>
<dbReference type="RefSeq" id="WP_133106602.1">
    <property type="nucleotide sequence ID" value="NZ_SMNA01000002.1"/>
</dbReference>
<dbReference type="Gene3D" id="3.40.50.1820">
    <property type="entry name" value="alpha/beta hydrolase"/>
    <property type="match status" value="1"/>
</dbReference>
<dbReference type="InterPro" id="IPR050309">
    <property type="entry name" value="Type-B_Carboxylest/Lipase"/>
</dbReference>
<accession>A0ABY2E7U4</accession>
<evidence type="ECO:0000259" key="5">
    <source>
        <dbReference type="Pfam" id="PF00135"/>
    </source>
</evidence>
<name>A0ABY2E7U4_9MICO</name>
<dbReference type="SUPFAM" id="SSF53474">
    <property type="entry name" value="alpha/beta-Hydrolases"/>
    <property type="match status" value="1"/>
</dbReference>
<dbReference type="InterPro" id="IPR002018">
    <property type="entry name" value="CarbesteraseB"/>
</dbReference>
<dbReference type="PANTHER" id="PTHR11559">
    <property type="entry name" value="CARBOXYLESTERASE"/>
    <property type="match status" value="1"/>
</dbReference>
<dbReference type="InterPro" id="IPR019826">
    <property type="entry name" value="Carboxylesterase_B_AS"/>
</dbReference>
<evidence type="ECO:0000256" key="1">
    <source>
        <dbReference type="ARBA" id="ARBA00005964"/>
    </source>
</evidence>
<keyword evidence="2 3" id="KW-0378">Hydrolase</keyword>
<dbReference type="EC" id="3.1.1.-" evidence="3"/>
<reference evidence="6 7" key="1">
    <citation type="submission" date="2019-03" db="EMBL/GenBank/DDBJ databases">
        <title>Genomic features of bacteria from cold environments.</title>
        <authorList>
            <person name="Shen L."/>
        </authorList>
    </citation>
    <scope>NUCLEOTIDE SEQUENCE [LARGE SCALE GENOMIC DNA]</scope>
    <source>
        <strain evidence="7">T3246-1</strain>
    </source>
</reference>
<feature type="domain" description="Carboxylesterase type B" evidence="5">
    <location>
        <begin position="10"/>
        <end position="330"/>
    </location>
</feature>